<reference evidence="2 3" key="1">
    <citation type="submission" date="2014-10" db="EMBL/GenBank/DDBJ databases">
        <title>Draft genome sequence of Actinoplanes utahensis NRRL 12052.</title>
        <authorList>
            <person name="Velasco-Bucheli B."/>
            <person name="del Cerro C."/>
            <person name="Hormigo D."/>
            <person name="Garcia J.L."/>
            <person name="Acebal C."/>
            <person name="Arroyo M."/>
            <person name="de la Mata I."/>
        </authorList>
    </citation>
    <scope>NUCLEOTIDE SEQUENCE [LARGE SCALE GENOMIC DNA]</scope>
    <source>
        <strain evidence="2 3">NRRL 12052</strain>
    </source>
</reference>
<organism evidence="2 3">
    <name type="scientific">Actinoplanes utahensis</name>
    <dbReference type="NCBI Taxonomy" id="1869"/>
    <lineage>
        <taxon>Bacteria</taxon>
        <taxon>Bacillati</taxon>
        <taxon>Actinomycetota</taxon>
        <taxon>Actinomycetes</taxon>
        <taxon>Micromonosporales</taxon>
        <taxon>Micromonosporaceae</taxon>
        <taxon>Actinoplanes</taxon>
    </lineage>
</organism>
<proteinExistence type="predicted"/>
<accession>A0A0A6UGU0</accession>
<feature type="region of interest" description="Disordered" evidence="1">
    <location>
        <begin position="12"/>
        <end position="56"/>
    </location>
</feature>
<evidence type="ECO:0000313" key="2">
    <source>
        <dbReference type="EMBL" id="KHD75255.1"/>
    </source>
</evidence>
<dbReference type="OrthoDB" id="3298032at2"/>
<sequence length="144" mass="14930">MTFRLVVPGATAQGAYELPGDRTGGGTADGARPAADRPGAGRPGTDGDRKPRVTKPDGRITITLKVTGGTRCGVLQTTTNGPADGIEWYTFGVLCKPGTATFRTEANRLPWSAATLPSVRLCNGLSPALAEGDECDGYEPPRNA</sequence>
<keyword evidence="3" id="KW-1185">Reference proteome</keyword>
<evidence type="ECO:0000313" key="3">
    <source>
        <dbReference type="Proteomes" id="UP000054537"/>
    </source>
</evidence>
<evidence type="ECO:0000256" key="1">
    <source>
        <dbReference type="SAM" id="MobiDB-lite"/>
    </source>
</evidence>
<feature type="compositionally biased region" description="Basic and acidic residues" evidence="1">
    <location>
        <begin position="45"/>
        <end position="56"/>
    </location>
</feature>
<dbReference type="Proteomes" id="UP000054537">
    <property type="component" value="Unassembled WGS sequence"/>
</dbReference>
<comment type="caution">
    <text evidence="2">The sequence shown here is derived from an EMBL/GenBank/DDBJ whole genome shotgun (WGS) entry which is preliminary data.</text>
</comment>
<dbReference type="EMBL" id="JRTT01000029">
    <property type="protein sequence ID" value="KHD75255.1"/>
    <property type="molecule type" value="Genomic_DNA"/>
</dbReference>
<dbReference type="RefSeq" id="WP_043527733.1">
    <property type="nucleotide sequence ID" value="NZ_BAABKU010000004.1"/>
</dbReference>
<name>A0A0A6UGU0_ACTUT</name>
<dbReference type="AlphaFoldDB" id="A0A0A6UGU0"/>
<protein>
    <submittedName>
        <fullName evidence="2">Uncharacterized protein</fullName>
    </submittedName>
</protein>
<feature type="compositionally biased region" description="Low complexity" evidence="1">
    <location>
        <begin position="29"/>
        <end position="40"/>
    </location>
</feature>
<gene>
    <name evidence="2" type="ORF">MB27_23565</name>
</gene>